<reference evidence="2 3" key="1">
    <citation type="submission" date="2017-10" db="EMBL/GenBank/DDBJ databases">
        <title>Resolving the taxonomy of Roseburia spp., Eubacterium rectale and Agathobacter spp. through phylogenomic analysis.</title>
        <authorList>
            <person name="Sheridan P.O."/>
            <person name="Walker A.W."/>
            <person name="Duncan S.H."/>
            <person name="Scott K.P."/>
            <person name="Toole P.W.O."/>
            <person name="Luis P."/>
            <person name="Flint H.J."/>
        </authorList>
    </citation>
    <scope>NUCLEOTIDE SEQUENCE [LARGE SCALE GENOMIC DNA]</scope>
    <source>
        <strain evidence="2 3">JK626</strain>
    </source>
</reference>
<feature type="domain" description="Protein kinase" evidence="1">
    <location>
        <begin position="16"/>
        <end position="277"/>
    </location>
</feature>
<dbReference type="Pfam" id="PF00069">
    <property type="entry name" value="Pkinase"/>
    <property type="match status" value="1"/>
</dbReference>
<evidence type="ECO:0000259" key="1">
    <source>
        <dbReference type="PROSITE" id="PS50011"/>
    </source>
</evidence>
<accession>A0A2G3DZ92</accession>
<evidence type="ECO:0000313" key="3">
    <source>
        <dbReference type="Proteomes" id="UP000225889"/>
    </source>
</evidence>
<dbReference type="Gene3D" id="3.30.200.20">
    <property type="entry name" value="Phosphorylase Kinase, domain 1"/>
    <property type="match status" value="1"/>
</dbReference>
<dbReference type="Proteomes" id="UP000225889">
    <property type="component" value="Unassembled WGS sequence"/>
</dbReference>
<dbReference type="EMBL" id="PDYF01000004">
    <property type="protein sequence ID" value="PHU36299.1"/>
    <property type="molecule type" value="Genomic_DNA"/>
</dbReference>
<evidence type="ECO:0000313" key="2">
    <source>
        <dbReference type="EMBL" id="PHU36299.1"/>
    </source>
</evidence>
<dbReference type="PANTHER" id="PTHR24347">
    <property type="entry name" value="SERINE/THREONINE-PROTEIN KINASE"/>
    <property type="match status" value="1"/>
</dbReference>
<dbReference type="GO" id="GO:0004672">
    <property type="term" value="F:protein kinase activity"/>
    <property type="evidence" value="ECO:0007669"/>
    <property type="project" value="InterPro"/>
</dbReference>
<dbReference type="Gene3D" id="1.10.510.10">
    <property type="entry name" value="Transferase(Phosphotransferase) domain 1"/>
    <property type="match status" value="1"/>
</dbReference>
<dbReference type="AlphaFoldDB" id="A0A2G3DZ92"/>
<protein>
    <recommendedName>
        <fullName evidence="1">Protein kinase domain-containing protein</fullName>
    </recommendedName>
</protein>
<dbReference type="GO" id="GO:0005524">
    <property type="term" value="F:ATP binding"/>
    <property type="evidence" value="ECO:0007669"/>
    <property type="project" value="InterPro"/>
</dbReference>
<reference evidence="2 3" key="2">
    <citation type="submission" date="2017-10" db="EMBL/GenBank/DDBJ databases">
        <authorList>
            <person name="Banno H."/>
            <person name="Chua N.-H."/>
        </authorList>
    </citation>
    <scope>NUCLEOTIDE SEQUENCE [LARGE SCALE GENOMIC DNA]</scope>
    <source>
        <strain evidence="2 3">JK626</strain>
    </source>
</reference>
<comment type="caution">
    <text evidence="2">The sequence shown here is derived from an EMBL/GenBank/DDBJ whole genome shotgun (WGS) entry which is preliminary data.</text>
</comment>
<gene>
    <name evidence="2" type="ORF">CSX01_00915</name>
</gene>
<organism evidence="2 3">
    <name type="scientific">Pseudobutyrivibrio ruminis</name>
    <dbReference type="NCBI Taxonomy" id="46206"/>
    <lineage>
        <taxon>Bacteria</taxon>
        <taxon>Bacillati</taxon>
        <taxon>Bacillota</taxon>
        <taxon>Clostridia</taxon>
        <taxon>Lachnospirales</taxon>
        <taxon>Lachnospiraceae</taxon>
        <taxon>Pseudobutyrivibrio</taxon>
    </lineage>
</organism>
<dbReference type="InterPro" id="IPR011009">
    <property type="entry name" value="Kinase-like_dom_sf"/>
</dbReference>
<dbReference type="InterPro" id="IPR000719">
    <property type="entry name" value="Prot_kinase_dom"/>
</dbReference>
<dbReference type="SUPFAM" id="SSF56112">
    <property type="entry name" value="Protein kinase-like (PK-like)"/>
    <property type="match status" value="1"/>
</dbReference>
<dbReference type="PROSITE" id="PS50011">
    <property type="entry name" value="PROTEIN_KINASE_DOM"/>
    <property type="match status" value="1"/>
</dbReference>
<sequence>MEGADILININLDDRYEIIKTLQQSAATAVVLVRHKKIGALRILKAISKASPDAHSILSEAHLLQGFNSTLLPTIYEVEEDEEVYYLIEEYIDGISLREYLLGKVITKDELIKFAVEICSIVELLHKAGREPVLYLDMKPDHLIIQEEKIRLIDFGISMRKSECRQMNPQGTPNWAAPEQLRGGFLDERCDIYAVGKVIDFMRSNSYAKDDYKLAYLIEKATAENVELRTKSISVLKEQLIALIGSKGNEKFGKKHLDKRIAVVGSGTSVGTTHIAISLCKFFNKRKIDTYYEDLRENTVNDIWKSMKSARLEEGVLYHDCFRGIMNYGDAIEKHKPPIGLRVLDCGKDAMDILLSVDILIYVISGSPWQQNMIYPPWIKEKNVYIINNFSNKITSIKKAKELKKRVYMYPLTRNSMDLSKEEEKVFTAIFKNEKDYI</sequence>
<proteinExistence type="predicted"/>
<name>A0A2G3DZ92_9FIRM</name>